<dbReference type="PANTHER" id="PTHR13789">
    <property type="entry name" value="MONOOXYGENASE"/>
    <property type="match status" value="1"/>
</dbReference>
<name>A0A9P6B932_9AGAM</name>
<comment type="similarity">
    <text evidence="1">Belongs to the paxM FAD-dependent monooxygenase family.</text>
</comment>
<evidence type="ECO:0000256" key="5">
    <source>
        <dbReference type="ARBA" id="ARBA00023033"/>
    </source>
</evidence>
<accession>A0A9P6B932</accession>
<proteinExistence type="inferred from homology"/>
<sequence length="213" mass="23503">MWILSWFGTLVASPCLGLFSVSYATHNRSHVHWFSSRTPPFPPSPGKEDPSPETIRGELLGTYGTFPQPIPKLIECTDKIYYWPVYRLDPMPRAWFSPLGRIVLVGDAAHAMPPHAAQGVGMGVEDAVIVGKIVTTLANQSRSSSFVKPSTALWRREYQERRAARVTHFIAHAEGQGKARQDHGWVQGVGSVAHIPHHQLAVVVELAVPDLQG</sequence>
<evidence type="ECO:0000256" key="4">
    <source>
        <dbReference type="ARBA" id="ARBA00023002"/>
    </source>
</evidence>
<dbReference type="Gene3D" id="3.50.50.60">
    <property type="entry name" value="FAD/NAD(P)-binding domain"/>
    <property type="match status" value="1"/>
</dbReference>
<keyword evidence="3" id="KW-0274">FAD</keyword>
<evidence type="ECO:0000256" key="2">
    <source>
        <dbReference type="ARBA" id="ARBA00022630"/>
    </source>
</evidence>
<dbReference type="InterPro" id="IPR002938">
    <property type="entry name" value="FAD-bd"/>
</dbReference>
<evidence type="ECO:0000256" key="1">
    <source>
        <dbReference type="ARBA" id="ARBA00007992"/>
    </source>
</evidence>
<dbReference type="PRINTS" id="PR00420">
    <property type="entry name" value="RNGMNOXGNASE"/>
</dbReference>
<evidence type="ECO:0000256" key="3">
    <source>
        <dbReference type="ARBA" id="ARBA00022827"/>
    </source>
</evidence>
<organism evidence="8 9">
    <name type="scientific">Hydnum rufescens UP504</name>
    <dbReference type="NCBI Taxonomy" id="1448309"/>
    <lineage>
        <taxon>Eukaryota</taxon>
        <taxon>Fungi</taxon>
        <taxon>Dikarya</taxon>
        <taxon>Basidiomycota</taxon>
        <taxon>Agaricomycotina</taxon>
        <taxon>Agaricomycetes</taxon>
        <taxon>Cantharellales</taxon>
        <taxon>Hydnaceae</taxon>
        <taxon>Hydnum</taxon>
    </lineage>
</organism>
<evidence type="ECO:0000313" key="9">
    <source>
        <dbReference type="Proteomes" id="UP000886523"/>
    </source>
</evidence>
<dbReference type="InterPro" id="IPR036188">
    <property type="entry name" value="FAD/NAD-bd_sf"/>
</dbReference>
<dbReference type="AlphaFoldDB" id="A0A9P6B932"/>
<evidence type="ECO:0000313" key="8">
    <source>
        <dbReference type="EMBL" id="KAF9518521.1"/>
    </source>
</evidence>
<feature type="chain" id="PRO_5040428494" description="FAD-binding domain-containing protein" evidence="6">
    <location>
        <begin position="18"/>
        <end position="213"/>
    </location>
</feature>
<dbReference type="SUPFAM" id="SSF51905">
    <property type="entry name" value="FAD/NAD(P)-binding domain"/>
    <property type="match status" value="1"/>
</dbReference>
<evidence type="ECO:0000259" key="7">
    <source>
        <dbReference type="Pfam" id="PF01494"/>
    </source>
</evidence>
<dbReference type="PANTHER" id="PTHR13789:SF309">
    <property type="entry name" value="PUTATIVE (AFU_ORTHOLOGUE AFUA_6G14510)-RELATED"/>
    <property type="match status" value="1"/>
</dbReference>
<reference evidence="8" key="1">
    <citation type="journal article" date="2020" name="Nat. Commun.">
        <title>Large-scale genome sequencing of mycorrhizal fungi provides insights into the early evolution of symbiotic traits.</title>
        <authorList>
            <person name="Miyauchi S."/>
            <person name="Kiss E."/>
            <person name="Kuo A."/>
            <person name="Drula E."/>
            <person name="Kohler A."/>
            <person name="Sanchez-Garcia M."/>
            <person name="Morin E."/>
            <person name="Andreopoulos B."/>
            <person name="Barry K.W."/>
            <person name="Bonito G."/>
            <person name="Buee M."/>
            <person name="Carver A."/>
            <person name="Chen C."/>
            <person name="Cichocki N."/>
            <person name="Clum A."/>
            <person name="Culley D."/>
            <person name="Crous P.W."/>
            <person name="Fauchery L."/>
            <person name="Girlanda M."/>
            <person name="Hayes R.D."/>
            <person name="Keri Z."/>
            <person name="LaButti K."/>
            <person name="Lipzen A."/>
            <person name="Lombard V."/>
            <person name="Magnuson J."/>
            <person name="Maillard F."/>
            <person name="Murat C."/>
            <person name="Nolan M."/>
            <person name="Ohm R.A."/>
            <person name="Pangilinan J."/>
            <person name="Pereira M.F."/>
            <person name="Perotto S."/>
            <person name="Peter M."/>
            <person name="Pfister S."/>
            <person name="Riley R."/>
            <person name="Sitrit Y."/>
            <person name="Stielow J.B."/>
            <person name="Szollosi G."/>
            <person name="Zifcakova L."/>
            <person name="Stursova M."/>
            <person name="Spatafora J.W."/>
            <person name="Tedersoo L."/>
            <person name="Vaario L.M."/>
            <person name="Yamada A."/>
            <person name="Yan M."/>
            <person name="Wang P."/>
            <person name="Xu J."/>
            <person name="Bruns T."/>
            <person name="Baldrian P."/>
            <person name="Vilgalys R."/>
            <person name="Dunand C."/>
            <person name="Henrissat B."/>
            <person name="Grigoriev I.V."/>
            <person name="Hibbett D."/>
            <person name="Nagy L.G."/>
            <person name="Martin F.M."/>
        </authorList>
    </citation>
    <scope>NUCLEOTIDE SEQUENCE</scope>
    <source>
        <strain evidence="8">UP504</strain>
    </source>
</reference>
<dbReference type="OrthoDB" id="47494at2759"/>
<keyword evidence="4" id="KW-0560">Oxidoreductase</keyword>
<protein>
    <recommendedName>
        <fullName evidence="7">FAD-binding domain-containing protein</fullName>
    </recommendedName>
</protein>
<keyword evidence="6" id="KW-0732">Signal</keyword>
<keyword evidence="2" id="KW-0285">Flavoprotein</keyword>
<dbReference type="EMBL" id="MU128924">
    <property type="protein sequence ID" value="KAF9518521.1"/>
    <property type="molecule type" value="Genomic_DNA"/>
</dbReference>
<keyword evidence="9" id="KW-1185">Reference proteome</keyword>
<evidence type="ECO:0000256" key="6">
    <source>
        <dbReference type="SAM" id="SignalP"/>
    </source>
</evidence>
<keyword evidence="5" id="KW-0503">Monooxygenase</keyword>
<feature type="signal peptide" evidence="6">
    <location>
        <begin position="1"/>
        <end position="17"/>
    </location>
</feature>
<dbReference type="InterPro" id="IPR050493">
    <property type="entry name" value="FAD-dep_Monooxygenase_BioMet"/>
</dbReference>
<comment type="caution">
    <text evidence="8">The sequence shown here is derived from an EMBL/GenBank/DDBJ whole genome shotgun (WGS) entry which is preliminary data.</text>
</comment>
<dbReference type="GO" id="GO:0004497">
    <property type="term" value="F:monooxygenase activity"/>
    <property type="evidence" value="ECO:0007669"/>
    <property type="project" value="UniProtKB-KW"/>
</dbReference>
<dbReference type="GO" id="GO:0071949">
    <property type="term" value="F:FAD binding"/>
    <property type="evidence" value="ECO:0007669"/>
    <property type="project" value="InterPro"/>
</dbReference>
<gene>
    <name evidence="8" type="ORF">BS47DRAFT_1338206</name>
</gene>
<dbReference type="Proteomes" id="UP000886523">
    <property type="component" value="Unassembled WGS sequence"/>
</dbReference>
<dbReference type="Pfam" id="PF01494">
    <property type="entry name" value="FAD_binding_3"/>
    <property type="match status" value="1"/>
</dbReference>
<feature type="domain" description="FAD-binding" evidence="7">
    <location>
        <begin position="100"/>
        <end position="143"/>
    </location>
</feature>